<dbReference type="InterPro" id="IPR002495">
    <property type="entry name" value="Glyco_trans_8"/>
</dbReference>
<name>A0A1I4HHK9_9HYPH</name>
<dbReference type="GO" id="GO:0016757">
    <property type="term" value="F:glycosyltransferase activity"/>
    <property type="evidence" value="ECO:0007669"/>
    <property type="project" value="InterPro"/>
</dbReference>
<dbReference type="InterPro" id="IPR029044">
    <property type="entry name" value="Nucleotide-diphossugar_trans"/>
</dbReference>
<dbReference type="RefSeq" id="WP_167367674.1">
    <property type="nucleotide sequence ID" value="NZ_FOTK01000004.1"/>
</dbReference>
<organism evidence="1 2">
    <name type="scientific">Methylobacterium pseudosasicola</name>
    <dbReference type="NCBI Taxonomy" id="582667"/>
    <lineage>
        <taxon>Bacteria</taxon>
        <taxon>Pseudomonadati</taxon>
        <taxon>Pseudomonadota</taxon>
        <taxon>Alphaproteobacteria</taxon>
        <taxon>Hyphomicrobiales</taxon>
        <taxon>Methylobacteriaceae</taxon>
        <taxon>Methylobacterium</taxon>
    </lineage>
</organism>
<evidence type="ECO:0000313" key="2">
    <source>
        <dbReference type="Proteomes" id="UP000199048"/>
    </source>
</evidence>
<accession>A0A1I4HHK9</accession>
<dbReference type="PANTHER" id="PTHR43685:SF2">
    <property type="entry name" value="GLYCOSYLTRANSFERASE 2-LIKE DOMAIN-CONTAINING PROTEIN"/>
    <property type="match status" value="1"/>
</dbReference>
<keyword evidence="1" id="KW-0808">Transferase</keyword>
<dbReference type="EMBL" id="FOTK01000004">
    <property type="protein sequence ID" value="SFL40876.1"/>
    <property type="molecule type" value="Genomic_DNA"/>
</dbReference>
<reference evidence="2" key="1">
    <citation type="submission" date="2016-10" db="EMBL/GenBank/DDBJ databases">
        <authorList>
            <person name="Varghese N."/>
            <person name="Submissions S."/>
        </authorList>
    </citation>
    <scope>NUCLEOTIDE SEQUENCE [LARGE SCALE GENOMIC DNA]</scope>
    <source>
        <strain evidence="2">BL36</strain>
    </source>
</reference>
<gene>
    <name evidence="1" type="ORF">SAMN05192568_1004212</name>
</gene>
<keyword evidence="2" id="KW-1185">Reference proteome</keyword>
<proteinExistence type="predicted"/>
<protein>
    <submittedName>
        <fullName evidence="1">Lipopolysaccharide biosynthesis protein, LPS:glycosyltransferase</fullName>
    </submittedName>
</protein>
<dbReference type="GO" id="GO:0044010">
    <property type="term" value="P:single-species biofilm formation"/>
    <property type="evidence" value="ECO:0007669"/>
    <property type="project" value="TreeGrafter"/>
</dbReference>
<evidence type="ECO:0000313" key="1">
    <source>
        <dbReference type="EMBL" id="SFL40876.1"/>
    </source>
</evidence>
<dbReference type="Gene3D" id="3.90.550.10">
    <property type="entry name" value="Spore Coat Polysaccharide Biosynthesis Protein SpsA, Chain A"/>
    <property type="match status" value="2"/>
</dbReference>
<dbReference type="AlphaFoldDB" id="A0A1I4HHK9"/>
<dbReference type="PANTHER" id="PTHR43685">
    <property type="entry name" value="GLYCOSYLTRANSFERASE"/>
    <property type="match status" value="1"/>
</dbReference>
<dbReference type="Pfam" id="PF13641">
    <property type="entry name" value="Glyco_tranf_2_3"/>
    <property type="match status" value="1"/>
</dbReference>
<dbReference type="SUPFAM" id="SSF53448">
    <property type="entry name" value="Nucleotide-diphospho-sugar transferases"/>
    <property type="match status" value="2"/>
</dbReference>
<dbReference type="Proteomes" id="UP000199048">
    <property type="component" value="Unassembled WGS sequence"/>
</dbReference>
<dbReference type="CDD" id="cd04194">
    <property type="entry name" value="GT8_A4GalT_like"/>
    <property type="match status" value="1"/>
</dbReference>
<dbReference type="InterPro" id="IPR050834">
    <property type="entry name" value="Glycosyltransf_2"/>
</dbReference>
<dbReference type="Pfam" id="PF01501">
    <property type="entry name" value="Glyco_transf_8"/>
    <property type="match status" value="1"/>
</dbReference>
<dbReference type="STRING" id="582667.SAMN05192568_1004212"/>
<sequence length="640" mass="69848">MPADPARIDVALGFDGTYAPHAAAVVASAVRGAPGARFRFIVLNAGLEASLQARFQALAPSAEFVWVPVGTDDVPSFQDRGHFSRATLFRLALESLAPKDCSRVIYLDTDIVVLGDLRDLWNLDLKDDVLGAVHDENEDPTDFTSRWQLPTGGYFNAGVLLIDLERVRAESLFNIAITFYAQNAEVLPWNDQDALNWICAGRWHALDTAWNVQRCTAISVGAGQPALNGQRPRIVHFTGSQKPWLAGTYHPWSWLYWRALSGTSFFEQARHAGNVGRGEHLRLRFRLLRRTPGTLRQSNLLAADGRLDVSLVIATRNRARQLAACLDAIGRLTFDGTFEVIVVDNGSTDDTAAVVASAAARGKTIESNANPAFERGANLELEDVAHPRSVEPGCQGPVSVRRIYHARPGLGGARNAGLATAQGRIIAFTDDDCYVASDFLTEASRGFADPRIGCISGRVELFDPTDAPVTINRSRTPRRYLATAGAYLHCDGIIGGNLAFRRATLRAIGGFDATMGAGTPFAAEDVDAAARAVGAGWDGAYHPSMVVFHHHGRKVSDIPKLYKSYDIGRGAYTVKYLLRGELLAFAKGVAAVRWRIGPPWRWRRSSFTTPAWELYGAVHYVLAHLASFARRRFGAGHAFD</sequence>